<dbReference type="InterPro" id="IPR051677">
    <property type="entry name" value="AfsR-DnrI-RedD_regulator"/>
</dbReference>
<dbReference type="Pfam" id="PF03704">
    <property type="entry name" value="BTAD"/>
    <property type="match status" value="1"/>
</dbReference>
<dbReference type="InterPro" id="IPR001867">
    <property type="entry name" value="OmpR/PhoB-type_DNA-bd"/>
</dbReference>
<keyword evidence="8" id="KW-1185">Reference proteome</keyword>
<keyword evidence="4" id="KW-0804">Transcription</keyword>
<dbReference type="AlphaFoldDB" id="A0A5S4FK08"/>
<dbReference type="GO" id="GO:0000160">
    <property type="term" value="P:phosphorelay signal transduction system"/>
    <property type="evidence" value="ECO:0007669"/>
    <property type="project" value="InterPro"/>
</dbReference>
<dbReference type="InterPro" id="IPR011990">
    <property type="entry name" value="TPR-like_helical_dom_sf"/>
</dbReference>
<dbReference type="PANTHER" id="PTHR35807">
    <property type="entry name" value="TRANSCRIPTIONAL REGULATOR REDD-RELATED"/>
    <property type="match status" value="1"/>
</dbReference>
<keyword evidence="3 5" id="KW-0238">DNA-binding</keyword>
<sequence length="1106" mass="118472">MTTPLGTVKMSRRPSSITHAAVRVSVGLPPQMSAAIPTPVLAAPAFLACLRTQVAVPDFPAAASVAACSLRSAPHSCVTAGSGAGLSGSACTGVTGTSRVDRHKPTLAIPAFHLATGCSLRGRTLGEGKRRPLDSLWMSVEHRLYTVAVLIVQVLGRLRVWHDDREVDAGPPARRLMLGVLALNAGRLTTRRELIESLWGEQPPSSAVNVLHTHAKHLRRLLDPRHSPRDQDGVLSTVGDGYLLRLPECALDLLRFRRLVAAAQQAEREGDPARATALFREALRLWEDDDPLCDVPALEGHPKVWGLKAERRRAQLSYWDLMLRAGNAAEVIAALAVHGAANPLDEAVQATLIRAYQAMGQRTIAFERYEATRLVLAEELGVEPGEELERAHRLLFEEQECRGAPRIPRQLPAPVPDFTGRADELALLDAAYVRRPPGIVVVCGTAGVGKTALAVRWGHHNRELFPDGRIHLDLRGDDAEHVLAPHEALGRLLTAVGVADQDIPADTQSRAGRWRTETDGRRLLVLLDNAASAEQVRPLLPGTHDTLMVITSRDRLAALVALHGAHRIELDLLPRADAVHLLGRLLGERACTDPGSVDSLATICARLPLALRLAAEYAGAQAHLPLAGVVARLHRAGPLELLDPGGGAAIRHVFGCSYQLLDAEAQRLFRLLSLNPAPHSTPACVAALSDVDEIGAARLLHRLASAHLLRCDALGRYGFHDLLRAYAAEMSLATDGEAERQAAVDRLLEHYCGTAVEASDTLYPGWSGSRRHAGLALKPSGVTLSPGAALSWLDGELASFGTICQFAVRQGRPERAVTLAAALHRYLEAGHGTEALSIYECAVDAARGTGDAGGEAHLRTNAGVILRLLGRYASAVEELSQALELCRRIGNRHGQARSLSNLGIIEERLGEFASSAARHSAAIALYREIDDPFGQAAALTNLGNLEESIGEHTEAARHLLAAHDIFAALGERAGQAIALCNLGQIHSSLGDDTLAVAKLGEALSLFRAIEHRDGEATALSNLGTALCRQAKFDESLCHLEQALEIFRSTRHRYGEASVLNAIGEALRAMGRDGEAAQRHRLALAIAAETGDEDERGRAAAALESLG</sequence>
<dbReference type="InterPro" id="IPR019734">
    <property type="entry name" value="TPR_rpt"/>
</dbReference>
<dbReference type="Gene3D" id="1.25.40.10">
    <property type="entry name" value="Tetratricopeptide repeat domain"/>
    <property type="match status" value="3"/>
</dbReference>
<gene>
    <name evidence="7" type="ORF">ETD85_51495</name>
</gene>
<evidence type="ECO:0000256" key="5">
    <source>
        <dbReference type="PROSITE-ProRule" id="PRU01091"/>
    </source>
</evidence>
<dbReference type="SUPFAM" id="SSF48452">
    <property type="entry name" value="TPR-like"/>
    <property type="match status" value="3"/>
</dbReference>
<dbReference type="InterPro" id="IPR036388">
    <property type="entry name" value="WH-like_DNA-bd_sf"/>
</dbReference>
<comment type="caution">
    <text evidence="7">The sequence shown here is derived from an EMBL/GenBank/DDBJ whole genome shotgun (WGS) entry which is preliminary data.</text>
</comment>
<evidence type="ECO:0000313" key="8">
    <source>
        <dbReference type="Proteomes" id="UP000306628"/>
    </source>
</evidence>
<reference evidence="7 8" key="1">
    <citation type="submission" date="2019-05" db="EMBL/GenBank/DDBJ databases">
        <title>Draft genome sequence of Nonomuraea zeae DSM 100528.</title>
        <authorList>
            <person name="Saricaoglu S."/>
            <person name="Isik K."/>
        </authorList>
    </citation>
    <scope>NUCLEOTIDE SEQUENCE [LARGE SCALE GENOMIC DNA]</scope>
    <source>
        <strain evidence="7 8">DSM 100528</strain>
    </source>
</reference>
<name>A0A5S4FK08_9ACTN</name>
<organism evidence="7 8">
    <name type="scientific">Nonomuraea zeae</name>
    <dbReference type="NCBI Taxonomy" id="1642303"/>
    <lineage>
        <taxon>Bacteria</taxon>
        <taxon>Bacillati</taxon>
        <taxon>Actinomycetota</taxon>
        <taxon>Actinomycetes</taxon>
        <taxon>Streptosporangiales</taxon>
        <taxon>Streptosporangiaceae</taxon>
        <taxon>Nonomuraea</taxon>
    </lineage>
</organism>
<dbReference type="SMART" id="SM00862">
    <property type="entry name" value="Trans_reg_C"/>
    <property type="match status" value="1"/>
</dbReference>
<accession>A0A5S4FK08</accession>
<evidence type="ECO:0000256" key="2">
    <source>
        <dbReference type="ARBA" id="ARBA00023015"/>
    </source>
</evidence>
<dbReference type="PANTHER" id="PTHR35807:SF1">
    <property type="entry name" value="TRANSCRIPTIONAL REGULATOR REDD"/>
    <property type="match status" value="1"/>
</dbReference>
<dbReference type="Gene3D" id="3.40.50.300">
    <property type="entry name" value="P-loop containing nucleotide triphosphate hydrolases"/>
    <property type="match status" value="1"/>
</dbReference>
<dbReference type="OrthoDB" id="7628974at2"/>
<dbReference type="PRINTS" id="PR00364">
    <property type="entry name" value="DISEASERSIST"/>
</dbReference>
<dbReference type="SUPFAM" id="SSF46894">
    <property type="entry name" value="C-terminal effector domain of the bipartite response regulators"/>
    <property type="match status" value="1"/>
</dbReference>
<dbReference type="SMART" id="SM01043">
    <property type="entry name" value="BTAD"/>
    <property type="match status" value="1"/>
</dbReference>
<dbReference type="SMART" id="SM00028">
    <property type="entry name" value="TPR"/>
    <property type="match status" value="7"/>
</dbReference>
<dbReference type="InterPro" id="IPR016032">
    <property type="entry name" value="Sig_transdc_resp-reg_C-effctor"/>
</dbReference>
<dbReference type="GO" id="GO:0006355">
    <property type="term" value="P:regulation of DNA-templated transcription"/>
    <property type="evidence" value="ECO:0007669"/>
    <property type="project" value="InterPro"/>
</dbReference>
<feature type="domain" description="OmpR/PhoB-type" evidence="6">
    <location>
        <begin position="142"/>
        <end position="246"/>
    </location>
</feature>
<dbReference type="SUPFAM" id="SSF52540">
    <property type="entry name" value="P-loop containing nucleoside triphosphate hydrolases"/>
    <property type="match status" value="1"/>
</dbReference>
<protein>
    <submittedName>
        <fullName evidence="7">Tetratricopeptide repeat protein</fullName>
    </submittedName>
</protein>
<evidence type="ECO:0000259" key="6">
    <source>
        <dbReference type="PROSITE" id="PS51755"/>
    </source>
</evidence>
<dbReference type="GO" id="GO:0003677">
    <property type="term" value="F:DNA binding"/>
    <property type="evidence" value="ECO:0007669"/>
    <property type="project" value="UniProtKB-UniRule"/>
</dbReference>
<dbReference type="Pfam" id="PF00486">
    <property type="entry name" value="Trans_reg_C"/>
    <property type="match status" value="1"/>
</dbReference>
<dbReference type="InterPro" id="IPR027417">
    <property type="entry name" value="P-loop_NTPase"/>
</dbReference>
<evidence type="ECO:0000313" key="7">
    <source>
        <dbReference type="EMBL" id="TMR20992.1"/>
    </source>
</evidence>
<dbReference type="InterPro" id="IPR005158">
    <property type="entry name" value="BTAD"/>
</dbReference>
<dbReference type="PROSITE" id="PS51755">
    <property type="entry name" value="OMPR_PHOB"/>
    <property type="match status" value="1"/>
</dbReference>
<evidence type="ECO:0000256" key="1">
    <source>
        <dbReference type="ARBA" id="ARBA00005820"/>
    </source>
</evidence>
<evidence type="ECO:0000256" key="4">
    <source>
        <dbReference type="ARBA" id="ARBA00023163"/>
    </source>
</evidence>
<evidence type="ECO:0000256" key="3">
    <source>
        <dbReference type="ARBA" id="ARBA00023125"/>
    </source>
</evidence>
<dbReference type="CDD" id="cd15831">
    <property type="entry name" value="BTAD"/>
    <property type="match status" value="1"/>
</dbReference>
<dbReference type="Proteomes" id="UP000306628">
    <property type="component" value="Unassembled WGS sequence"/>
</dbReference>
<comment type="similarity">
    <text evidence="1">Belongs to the AfsR/DnrI/RedD regulatory family.</text>
</comment>
<feature type="DNA-binding region" description="OmpR/PhoB-type" evidence="5">
    <location>
        <begin position="142"/>
        <end position="246"/>
    </location>
</feature>
<dbReference type="Gene3D" id="1.10.10.10">
    <property type="entry name" value="Winged helix-like DNA-binding domain superfamily/Winged helix DNA-binding domain"/>
    <property type="match status" value="1"/>
</dbReference>
<keyword evidence="2" id="KW-0805">Transcription regulation</keyword>
<proteinExistence type="inferred from homology"/>
<dbReference type="EMBL" id="VCKX01000306">
    <property type="protein sequence ID" value="TMR20992.1"/>
    <property type="molecule type" value="Genomic_DNA"/>
</dbReference>
<dbReference type="Pfam" id="PF13424">
    <property type="entry name" value="TPR_12"/>
    <property type="match status" value="3"/>
</dbReference>
<dbReference type="CDD" id="cd00383">
    <property type="entry name" value="trans_reg_C"/>
    <property type="match status" value="1"/>
</dbReference>